<reference evidence="3" key="2">
    <citation type="submission" date="2015-01" db="EMBL/GenBank/DDBJ databases">
        <title>Evolutionary Origins and Diversification of the Mycorrhizal Mutualists.</title>
        <authorList>
            <consortium name="DOE Joint Genome Institute"/>
            <consortium name="Mycorrhizal Genomics Consortium"/>
            <person name="Kohler A."/>
            <person name="Kuo A."/>
            <person name="Nagy L.G."/>
            <person name="Floudas D."/>
            <person name="Copeland A."/>
            <person name="Barry K.W."/>
            <person name="Cichocki N."/>
            <person name="Veneault-Fourrey C."/>
            <person name="LaButti K."/>
            <person name="Lindquist E.A."/>
            <person name="Lipzen A."/>
            <person name="Lundell T."/>
            <person name="Morin E."/>
            <person name="Murat C."/>
            <person name="Riley R."/>
            <person name="Ohm R."/>
            <person name="Sun H."/>
            <person name="Tunlid A."/>
            <person name="Henrissat B."/>
            <person name="Grigoriev I.V."/>
            <person name="Hibbett D.S."/>
            <person name="Martin F."/>
        </authorList>
    </citation>
    <scope>NUCLEOTIDE SEQUENCE [LARGE SCALE GENOMIC DNA]</scope>
    <source>
        <strain evidence="3">UH-Slu-Lm8-n1</strain>
    </source>
</reference>
<gene>
    <name evidence="2" type="ORF">CY34DRAFT_100591</name>
</gene>
<dbReference type="OrthoDB" id="3366231at2759"/>
<feature type="domain" description="Helitron helicase-like" evidence="1">
    <location>
        <begin position="1"/>
        <end position="145"/>
    </location>
</feature>
<keyword evidence="3" id="KW-1185">Reference proteome</keyword>
<dbReference type="InterPro" id="IPR025476">
    <property type="entry name" value="Helitron_helicase-like"/>
</dbReference>
<dbReference type="Proteomes" id="UP000054485">
    <property type="component" value="Unassembled WGS sequence"/>
</dbReference>
<evidence type="ECO:0000313" key="2">
    <source>
        <dbReference type="EMBL" id="KIK32886.1"/>
    </source>
</evidence>
<name>A0A0C9ZU57_9AGAM</name>
<dbReference type="Pfam" id="PF14214">
    <property type="entry name" value="Helitron_like_N"/>
    <property type="match status" value="1"/>
</dbReference>
<proteinExistence type="predicted"/>
<dbReference type="EMBL" id="KN836086">
    <property type="protein sequence ID" value="KIK32886.1"/>
    <property type="molecule type" value="Genomic_DNA"/>
</dbReference>
<organism evidence="2 3">
    <name type="scientific">Suillus luteus UH-Slu-Lm8-n1</name>
    <dbReference type="NCBI Taxonomy" id="930992"/>
    <lineage>
        <taxon>Eukaryota</taxon>
        <taxon>Fungi</taxon>
        <taxon>Dikarya</taxon>
        <taxon>Basidiomycota</taxon>
        <taxon>Agaricomycotina</taxon>
        <taxon>Agaricomycetes</taxon>
        <taxon>Agaricomycetidae</taxon>
        <taxon>Boletales</taxon>
        <taxon>Suillineae</taxon>
        <taxon>Suillaceae</taxon>
        <taxon>Suillus</taxon>
    </lineage>
</organism>
<evidence type="ECO:0000313" key="3">
    <source>
        <dbReference type="Proteomes" id="UP000054485"/>
    </source>
</evidence>
<sequence>MYSRTEEERLAYITRERKRHAEEMRDNEEQRDEEDFECNIKLPASFVGSRAWTSDQTADAMALGRKYGKPTFFCTMTFNPDWAKIKSRLRPGQTATDIPVAVARVFKSRLEKVMHVLRTRFSEKKYLIKVVEFQKRGFPHAHIIIKVCNAINGHSSAKT</sequence>
<dbReference type="AlphaFoldDB" id="A0A0C9ZU57"/>
<dbReference type="STRING" id="930992.A0A0C9ZU57"/>
<evidence type="ECO:0000259" key="1">
    <source>
        <dbReference type="Pfam" id="PF14214"/>
    </source>
</evidence>
<dbReference type="HOGENOM" id="CLU_001324_3_3_1"/>
<protein>
    <submittedName>
        <fullName evidence="2">Unplaced genomic scaffold CY34scaffold_955, whole genome shotgun sequence</fullName>
    </submittedName>
</protein>
<accession>A0A0C9ZU57</accession>
<dbReference type="InParanoid" id="A0A0C9ZU57"/>
<reference evidence="2 3" key="1">
    <citation type="submission" date="2014-04" db="EMBL/GenBank/DDBJ databases">
        <authorList>
            <consortium name="DOE Joint Genome Institute"/>
            <person name="Kuo A."/>
            <person name="Ruytinx J."/>
            <person name="Rineau F."/>
            <person name="Colpaert J."/>
            <person name="Kohler A."/>
            <person name="Nagy L.G."/>
            <person name="Floudas D."/>
            <person name="Copeland A."/>
            <person name="Barry K.W."/>
            <person name="Cichocki N."/>
            <person name="Veneault-Fourrey C."/>
            <person name="LaButti K."/>
            <person name="Lindquist E.A."/>
            <person name="Lipzen A."/>
            <person name="Lundell T."/>
            <person name="Morin E."/>
            <person name="Murat C."/>
            <person name="Sun H."/>
            <person name="Tunlid A."/>
            <person name="Henrissat B."/>
            <person name="Grigoriev I.V."/>
            <person name="Hibbett D.S."/>
            <person name="Martin F."/>
            <person name="Nordberg H.P."/>
            <person name="Cantor M.N."/>
            <person name="Hua S.X."/>
        </authorList>
    </citation>
    <scope>NUCLEOTIDE SEQUENCE [LARGE SCALE GENOMIC DNA]</scope>
    <source>
        <strain evidence="2 3">UH-Slu-Lm8-n1</strain>
    </source>
</reference>